<keyword evidence="3" id="KW-1185">Reference proteome</keyword>
<dbReference type="Proteomes" id="UP000295748">
    <property type="component" value="Chromosome"/>
</dbReference>
<evidence type="ECO:0000256" key="1">
    <source>
        <dbReference type="SAM" id="MobiDB-lite"/>
    </source>
</evidence>
<evidence type="ECO:0000313" key="3">
    <source>
        <dbReference type="Proteomes" id="UP000295748"/>
    </source>
</evidence>
<accession>A0ABX5SW39</accession>
<evidence type="ECO:0000313" key="2">
    <source>
        <dbReference type="EMBL" id="QBR89470.1"/>
    </source>
</evidence>
<dbReference type="EMBL" id="CP038266">
    <property type="protein sequence ID" value="QBR89470.1"/>
    <property type="molecule type" value="Genomic_DNA"/>
</dbReference>
<gene>
    <name evidence="2" type="ORF">E4K62_12760</name>
</gene>
<proteinExistence type="predicted"/>
<name>A0ABX5SW39_9MICO</name>
<sequence>MHVSVDQRAQIARDSGLTPEIRVQEPRRAPAVDPYNPGRPYDPAAPHYGPPQAGGPVDAQGRELAHRWFSALTEPVLDVLEVLGLWRSGRRRRDVPPTDAVRLIARLALSSACYEPSPSPPADCRPPAVS</sequence>
<feature type="region of interest" description="Disordered" evidence="1">
    <location>
        <begin position="1"/>
        <end position="59"/>
    </location>
</feature>
<protein>
    <submittedName>
        <fullName evidence="2">Uncharacterized protein</fullName>
    </submittedName>
</protein>
<organism evidence="2 3">
    <name type="scientific">Microbacterium wangchenii</name>
    <dbReference type="NCBI Taxonomy" id="2541726"/>
    <lineage>
        <taxon>Bacteria</taxon>
        <taxon>Bacillati</taxon>
        <taxon>Actinomycetota</taxon>
        <taxon>Actinomycetes</taxon>
        <taxon>Micrococcales</taxon>
        <taxon>Microbacteriaceae</taxon>
        <taxon>Microbacterium</taxon>
    </lineage>
</organism>
<reference evidence="2 3" key="1">
    <citation type="submission" date="2019-03" db="EMBL/GenBank/DDBJ databases">
        <authorList>
            <person name="Dong K."/>
        </authorList>
    </citation>
    <scope>NUCLEOTIDE SEQUENCE [LARGE SCALE GENOMIC DNA]</scope>
    <source>
        <strain evidence="3">dk512</strain>
    </source>
</reference>